<keyword evidence="2 5" id="KW-0812">Transmembrane</keyword>
<proteinExistence type="predicted"/>
<name>A0A8S3Z9Z6_9EUPU</name>
<sequence length="183" mass="19287">MTPTARLWNLGLLLSCIGLVMYVVGFSTDWWCDLDNEVYAPIAGARINAHFGLWRKCITISVNNSERVISDGCEDMDNDETYKPAAKTLCSVGLILSILGVPIALLAGCSASPKAMAFGGTLILVGAVAAVVGSAVYIGKAKDNDDRLEAEYSSFLALIGSIVAGAGAICQLLSIRTGYYTLA</sequence>
<evidence type="ECO:0000256" key="3">
    <source>
        <dbReference type="ARBA" id="ARBA00022989"/>
    </source>
</evidence>
<evidence type="ECO:0000256" key="5">
    <source>
        <dbReference type="SAM" id="Phobius"/>
    </source>
</evidence>
<evidence type="ECO:0000256" key="1">
    <source>
        <dbReference type="ARBA" id="ARBA00004141"/>
    </source>
</evidence>
<evidence type="ECO:0008006" key="8">
    <source>
        <dbReference type="Google" id="ProtNLM"/>
    </source>
</evidence>
<evidence type="ECO:0000313" key="6">
    <source>
        <dbReference type="EMBL" id="CAG5123911.1"/>
    </source>
</evidence>
<accession>A0A8S3Z9Z6</accession>
<dbReference type="Gene3D" id="1.20.140.150">
    <property type="match status" value="1"/>
</dbReference>
<keyword evidence="4 5" id="KW-0472">Membrane</keyword>
<feature type="transmembrane region" description="Helical" evidence="5">
    <location>
        <begin position="85"/>
        <end position="108"/>
    </location>
</feature>
<feature type="transmembrane region" description="Helical" evidence="5">
    <location>
        <begin position="115"/>
        <end position="140"/>
    </location>
</feature>
<dbReference type="InterPro" id="IPR004031">
    <property type="entry name" value="PMP22/EMP/MP20/Claudin"/>
</dbReference>
<protein>
    <recommendedName>
        <fullName evidence="8">Claudin</fullName>
    </recommendedName>
</protein>
<evidence type="ECO:0000256" key="4">
    <source>
        <dbReference type="ARBA" id="ARBA00023136"/>
    </source>
</evidence>
<dbReference type="AlphaFoldDB" id="A0A8S3Z9Z6"/>
<evidence type="ECO:0000256" key="2">
    <source>
        <dbReference type="ARBA" id="ARBA00022692"/>
    </source>
</evidence>
<reference evidence="6" key="1">
    <citation type="submission" date="2021-04" db="EMBL/GenBank/DDBJ databases">
        <authorList>
            <consortium name="Molecular Ecology Group"/>
        </authorList>
    </citation>
    <scope>NUCLEOTIDE SEQUENCE</scope>
</reference>
<organism evidence="6 7">
    <name type="scientific">Candidula unifasciata</name>
    <dbReference type="NCBI Taxonomy" id="100452"/>
    <lineage>
        <taxon>Eukaryota</taxon>
        <taxon>Metazoa</taxon>
        <taxon>Spiralia</taxon>
        <taxon>Lophotrochozoa</taxon>
        <taxon>Mollusca</taxon>
        <taxon>Gastropoda</taxon>
        <taxon>Heterobranchia</taxon>
        <taxon>Euthyneura</taxon>
        <taxon>Panpulmonata</taxon>
        <taxon>Eupulmonata</taxon>
        <taxon>Stylommatophora</taxon>
        <taxon>Helicina</taxon>
        <taxon>Helicoidea</taxon>
        <taxon>Geomitridae</taxon>
        <taxon>Candidula</taxon>
    </lineage>
</organism>
<dbReference type="Pfam" id="PF00822">
    <property type="entry name" value="PMP22_Claudin"/>
    <property type="match status" value="1"/>
</dbReference>
<dbReference type="EMBL" id="CAJHNH020001653">
    <property type="protein sequence ID" value="CAG5123911.1"/>
    <property type="molecule type" value="Genomic_DNA"/>
</dbReference>
<keyword evidence="3 5" id="KW-1133">Transmembrane helix</keyword>
<comment type="subcellular location">
    <subcellularLocation>
        <location evidence="1">Membrane</location>
        <topology evidence="1">Multi-pass membrane protein</topology>
    </subcellularLocation>
</comment>
<evidence type="ECO:0000313" key="7">
    <source>
        <dbReference type="Proteomes" id="UP000678393"/>
    </source>
</evidence>
<dbReference type="GO" id="GO:0016020">
    <property type="term" value="C:membrane"/>
    <property type="evidence" value="ECO:0007669"/>
    <property type="project" value="UniProtKB-SubCell"/>
</dbReference>
<feature type="transmembrane region" description="Helical" evidence="5">
    <location>
        <begin position="152"/>
        <end position="175"/>
    </location>
</feature>
<comment type="caution">
    <text evidence="6">The sequence shown here is derived from an EMBL/GenBank/DDBJ whole genome shotgun (WGS) entry which is preliminary data.</text>
</comment>
<keyword evidence="7" id="KW-1185">Reference proteome</keyword>
<dbReference type="Proteomes" id="UP000678393">
    <property type="component" value="Unassembled WGS sequence"/>
</dbReference>
<feature type="transmembrane region" description="Helical" evidence="5">
    <location>
        <begin position="7"/>
        <end position="26"/>
    </location>
</feature>
<dbReference type="OrthoDB" id="6053747at2759"/>
<gene>
    <name evidence="6" type="ORF">CUNI_LOCUS9469</name>
</gene>